<dbReference type="Proteomes" id="UP000053593">
    <property type="component" value="Unassembled WGS sequence"/>
</dbReference>
<protein>
    <submittedName>
        <fullName evidence="3">Uncharacterized protein</fullName>
    </submittedName>
</protein>
<gene>
    <name evidence="3" type="ORF">GYMLUDRAFT_76185</name>
</gene>
<dbReference type="EMBL" id="KN834799">
    <property type="protein sequence ID" value="KIK56218.1"/>
    <property type="molecule type" value="Genomic_DNA"/>
</dbReference>
<evidence type="ECO:0000256" key="2">
    <source>
        <dbReference type="SAM" id="SignalP"/>
    </source>
</evidence>
<reference evidence="3 4" key="1">
    <citation type="submission" date="2014-04" db="EMBL/GenBank/DDBJ databases">
        <title>Evolutionary Origins and Diversification of the Mycorrhizal Mutualists.</title>
        <authorList>
            <consortium name="DOE Joint Genome Institute"/>
            <consortium name="Mycorrhizal Genomics Consortium"/>
            <person name="Kohler A."/>
            <person name="Kuo A."/>
            <person name="Nagy L.G."/>
            <person name="Floudas D."/>
            <person name="Copeland A."/>
            <person name="Barry K.W."/>
            <person name="Cichocki N."/>
            <person name="Veneault-Fourrey C."/>
            <person name="LaButti K."/>
            <person name="Lindquist E.A."/>
            <person name="Lipzen A."/>
            <person name="Lundell T."/>
            <person name="Morin E."/>
            <person name="Murat C."/>
            <person name="Riley R."/>
            <person name="Ohm R."/>
            <person name="Sun H."/>
            <person name="Tunlid A."/>
            <person name="Henrissat B."/>
            <person name="Grigoriev I.V."/>
            <person name="Hibbett D.S."/>
            <person name="Martin F."/>
        </authorList>
    </citation>
    <scope>NUCLEOTIDE SEQUENCE [LARGE SCALE GENOMIC DNA]</scope>
    <source>
        <strain evidence="3 4">FD-317 M1</strain>
    </source>
</reference>
<evidence type="ECO:0000313" key="4">
    <source>
        <dbReference type="Proteomes" id="UP000053593"/>
    </source>
</evidence>
<dbReference type="AlphaFoldDB" id="A0A0D0CM10"/>
<keyword evidence="2" id="KW-0732">Signal</keyword>
<dbReference type="HOGENOM" id="CLU_2373020_0_0_1"/>
<proteinExistence type="predicted"/>
<evidence type="ECO:0000256" key="1">
    <source>
        <dbReference type="SAM" id="MobiDB-lite"/>
    </source>
</evidence>
<organism evidence="3 4">
    <name type="scientific">Collybiopsis luxurians FD-317 M1</name>
    <dbReference type="NCBI Taxonomy" id="944289"/>
    <lineage>
        <taxon>Eukaryota</taxon>
        <taxon>Fungi</taxon>
        <taxon>Dikarya</taxon>
        <taxon>Basidiomycota</taxon>
        <taxon>Agaricomycotina</taxon>
        <taxon>Agaricomycetes</taxon>
        <taxon>Agaricomycetidae</taxon>
        <taxon>Agaricales</taxon>
        <taxon>Marasmiineae</taxon>
        <taxon>Omphalotaceae</taxon>
        <taxon>Collybiopsis</taxon>
        <taxon>Collybiopsis luxurians</taxon>
    </lineage>
</organism>
<evidence type="ECO:0000313" key="3">
    <source>
        <dbReference type="EMBL" id="KIK56218.1"/>
    </source>
</evidence>
<accession>A0A0D0CM10</accession>
<feature type="region of interest" description="Disordered" evidence="1">
    <location>
        <begin position="64"/>
        <end position="95"/>
    </location>
</feature>
<sequence length="95" mass="10353">MQLLPAVEIFVVSFLIAQASVLGYPVQRNADSNAESSGDGQVENILQHVPELERDSLNPISVTSKATNEIPPMATEHPRNRISCDPYSGPCEYPT</sequence>
<name>A0A0D0CM10_9AGAR</name>
<feature type="chain" id="PRO_5002208715" evidence="2">
    <location>
        <begin position="24"/>
        <end position="95"/>
    </location>
</feature>
<keyword evidence="4" id="KW-1185">Reference proteome</keyword>
<feature type="signal peptide" evidence="2">
    <location>
        <begin position="1"/>
        <end position="23"/>
    </location>
</feature>